<dbReference type="FunFam" id="1.10.10.10:FF:000070">
    <property type="entry name" value="26S proteasome non-ATPase regulatory subunit 12"/>
    <property type="match status" value="1"/>
</dbReference>
<dbReference type="InterPro" id="IPR040896">
    <property type="entry name" value="RPN5_C"/>
</dbReference>
<evidence type="ECO:0000313" key="5">
    <source>
        <dbReference type="Proteomes" id="UP001383192"/>
    </source>
</evidence>
<organism evidence="4 5">
    <name type="scientific">Paramarasmius palmivorus</name>
    <dbReference type="NCBI Taxonomy" id="297713"/>
    <lineage>
        <taxon>Eukaryota</taxon>
        <taxon>Fungi</taxon>
        <taxon>Dikarya</taxon>
        <taxon>Basidiomycota</taxon>
        <taxon>Agaricomycotina</taxon>
        <taxon>Agaricomycetes</taxon>
        <taxon>Agaricomycetidae</taxon>
        <taxon>Agaricales</taxon>
        <taxon>Marasmiineae</taxon>
        <taxon>Marasmiaceae</taxon>
        <taxon>Paramarasmius</taxon>
    </lineage>
</organism>
<keyword evidence="2 4" id="KW-0647">Proteasome</keyword>
<comment type="caution">
    <text evidence="4">The sequence shown here is derived from an EMBL/GenBank/DDBJ whole genome shotgun (WGS) entry which is preliminary data.</text>
</comment>
<dbReference type="InterPro" id="IPR054559">
    <property type="entry name" value="PSMD12-CSN4-like_N"/>
</dbReference>
<dbReference type="InterPro" id="IPR036390">
    <property type="entry name" value="WH_DNA-bd_sf"/>
</dbReference>
<sequence>MSDNKKQERDFTPEVDTLLPKAESLAKAGKLQEALDELYTLEKQTRNAADLASTTKLLKAITQHCYDARDFTQLNNSISVLSKKHGQLKAAIQAMVEQTMGWLEDVKKKEGTEKWLELVHTLREVTEGKIFLETPRARVTLLLSQYHEAQAEGKPKEEHRKSMETASELLSDLQVETYSSMERREKTEFILEQMRLLIAVARLKDDASKDSGKDSVADGESEWVKARVCGRKVNEEFLKEKDNEDLKLKYYDLMIQHALHYSWYLDVAKYYHKVWETPSIKDDVNDKGKAALEHIVYYVVLAPHDNEQSDMLHRLFIDPALEKLQLHYNLVKCFTTRELMRWPGIVQLYGEFLRSTPVFSIEKRWEDLHTRIIEHNIRVVAAYYTRITISRLTSLLDLTRKQTEETLARLVVSKTIWARIDRPAEIITFKAPRSAEDVMNDWSSDMQKLLGLVEKTWMGMNAAQAAQSRIKAAASS</sequence>
<feature type="domain" description="PCI" evidence="3">
    <location>
        <begin position="266"/>
        <end position="434"/>
    </location>
</feature>
<dbReference type="Proteomes" id="UP001383192">
    <property type="component" value="Unassembled WGS sequence"/>
</dbReference>
<dbReference type="Pfam" id="PF18098">
    <property type="entry name" value="RPN5_C"/>
    <property type="match status" value="1"/>
</dbReference>
<name>A0AAW0E548_9AGAR</name>
<evidence type="ECO:0000259" key="3">
    <source>
        <dbReference type="PROSITE" id="PS50250"/>
    </source>
</evidence>
<proteinExistence type="inferred from homology"/>
<reference evidence="4 5" key="1">
    <citation type="submission" date="2024-01" db="EMBL/GenBank/DDBJ databases">
        <title>A draft genome for a cacao thread blight-causing isolate of Paramarasmius palmivorus.</title>
        <authorList>
            <person name="Baruah I.K."/>
            <person name="Bukari Y."/>
            <person name="Amoako-Attah I."/>
            <person name="Meinhardt L.W."/>
            <person name="Bailey B.A."/>
            <person name="Cohen S.P."/>
        </authorList>
    </citation>
    <scope>NUCLEOTIDE SEQUENCE [LARGE SCALE GENOMIC DNA]</scope>
    <source>
        <strain evidence="4 5">GH-12</strain>
    </source>
</reference>
<dbReference type="InterPro" id="IPR040134">
    <property type="entry name" value="PSMD12/CSN4"/>
</dbReference>
<evidence type="ECO:0000256" key="1">
    <source>
        <dbReference type="ARBA" id="ARBA00006397"/>
    </source>
</evidence>
<dbReference type="SUPFAM" id="SSF46785">
    <property type="entry name" value="Winged helix' DNA-binding domain"/>
    <property type="match status" value="1"/>
</dbReference>
<protein>
    <submittedName>
        <fullName evidence="4">Proteasome regulatory particle subunit</fullName>
    </submittedName>
</protein>
<dbReference type="PANTHER" id="PTHR10855:SF1">
    <property type="entry name" value="26S PROTEASOME NON-ATPASE REGULATORY SUBUNIT 12"/>
    <property type="match status" value="1"/>
</dbReference>
<dbReference type="SMART" id="SM00088">
    <property type="entry name" value="PINT"/>
    <property type="match status" value="1"/>
</dbReference>
<dbReference type="EMBL" id="JAYKXP010000004">
    <property type="protein sequence ID" value="KAK7059157.1"/>
    <property type="molecule type" value="Genomic_DNA"/>
</dbReference>
<gene>
    <name evidence="4" type="primary">RPN5_1</name>
    <name evidence="4" type="ORF">VNI00_001784</name>
</gene>
<dbReference type="GO" id="GO:0005737">
    <property type="term" value="C:cytoplasm"/>
    <property type="evidence" value="ECO:0007669"/>
    <property type="project" value="TreeGrafter"/>
</dbReference>
<dbReference type="InterPro" id="IPR036388">
    <property type="entry name" value="WH-like_DNA-bd_sf"/>
</dbReference>
<evidence type="ECO:0000313" key="4">
    <source>
        <dbReference type="EMBL" id="KAK7059157.1"/>
    </source>
</evidence>
<accession>A0AAW0E548</accession>
<evidence type="ECO:0000256" key="2">
    <source>
        <dbReference type="ARBA" id="ARBA00022942"/>
    </source>
</evidence>
<comment type="similarity">
    <text evidence="1">Belongs to the proteasome subunit p55 family.</text>
</comment>
<dbReference type="GO" id="GO:0008541">
    <property type="term" value="C:proteasome regulatory particle, lid subcomplex"/>
    <property type="evidence" value="ECO:0007669"/>
    <property type="project" value="TreeGrafter"/>
</dbReference>
<dbReference type="Pfam" id="PF22241">
    <property type="entry name" value="PSMD12-CSN4_N"/>
    <property type="match status" value="1"/>
</dbReference>
<dbReference type="PROSITE" id="PS50250">
    <property type="entry name" value="PCI"/>
    <property type="match status" value="1"/>
</dbReference>
<dbReference type="GO" id="GO:0005634">
    <property type="term" value="C:nucleus"/>
    <property type="evidence" value="ECO:0007669"/>
    <property type="project" value="UniProtKB-ARBA"/>
</dbReference>
<dbReference type="PANTHER" id="PTHR10855">
    <property type="entry name" value="26S PROTEASOME NON-ATPASE REGULATORY SUBUNIT 12/COP9 SIGNALOSOME COMPLEX SUBUNIT 4"/>
    <property type="match status" value="1"/>
</dbReference>
<dbReference type="Pfam" id="PF01399">
    <property type="entry name" value="PCI"/>
    <property type="match status" value="1"/>
</dbReference>
<dbReference type="AlphaFoldDB" id="A0AAW0E548"/>
<dbReference type="Gene3D" id="1.10.10.10">
    <property type="entry name" value="Winged helix-like DNA-binding domain superfamily/Winged helix DNA-binding domain"/>
    <property type="match status" value="1"/>
</dbReference>
<dbReference type="InterPro" id="IPR000717">
    <property type="entry name" value="PCI_dom"/>
</dbReference>
<keyword evidence="5" id="KW-1185">Reference proteome</keyword>